<evidence type="ECO:0000313" key="2">
    <source>
        <dbReference type="EMBL" id="GJC90974.1"/>
    </source>
</evidence>
<protein>
    <submittedName>
        <fullName evidence="2">Uncharacterized protein</fullName>
    </submittedName>
</protein>
<feature type="region of interest" description="Disordered" evidence="1">
    <location>
        <begin position="175"/>
        <end position="232"/>
    </location>
</feature>
<feature type="region of interest" description="Disordered" evidence="1">
    <location>
        <begin position="38"/>
        <end position="76"/>
    </location>
</feature>
<keyword evidence="3" id="KW-1185">Reference proteome</keyword>
<organism evidence="2 3">
    <name type="scientific">Colletotrichum liriopes</name>
    <dbReference type="NCBI Taxonomy" id="708192"/>
    <lineage>
        <taxon>Eukaryota</taxon>
        <taxon>Fungi</taxon>
        <taxon>Dikarya</taxon>
        <taxon>Ascomycota</taxon>
        <taxon>Pezizomycotina</taxon>
        <taxon>Sordariomycetes</taxon>
        <taxon>Hypocreomycetidae</taxon>
        <taxon>Glomerellales</taxon>
        <taxon>Glomerellaceae</taxon>
        <taxon>Colletotrichum</taxon>
        <taxon>Colletotrichum spaethianum species complex</taxon>
    </lineage>
</organism>
<proteinExistence type="predicted"/>
<comment type="caution">
    <text evidence="2">The sequence shown here is derived from an EMBL/GenBank/DDBJ whole genome shotgun (WGS) entry which is preliminary data.</text>
</comment>
<dbReference type="AlphaFoldDB" id="A0AA37H0Y4"/>
<dbReference type="EMBL" id="BPPX01000064">
    <property type="protein sequence ID" value="GJC90974.1"/>
    <property type="molecule type" value="Genomic_DNA"/>
</dbReference>
<reference evidence="2 3" key="1">
    <citation type="submission" date="2021-07" db="EMBL/GenBank/DDBJ databases">
        <title>Genome data of Colletotrichum spaethianum.</title>
        <authorList>
            <person name="Utami Y.D."/>
            <person name="Hiruma K."/>
        </authorList>
    </citation>
    <scope>NUCLEOTIDE SEQUENCE [LARGE SCALE GENOMIC DNA]</scope>
    <source>
        <strain evidence="2 3">MAFF 242679</strain>
    </source>
</reference>
<accession>A0AA37H0Y4</accession>
<dbReference type="Proteomes" id="UP001055172">
    <property type="component" value="Unassembled WGS sequence"/>
</dbReference>
<evidence type="ECO:0000256" key="1">
    <source>
        <dbReference type="SAM" id="MobiDB-lite"/>
    </source>
</evidence>
<feature type="region of interest" description="Disordered" evidence="1">
    <location>
        <begin position="108"/>
        <end position="149"/>
    </location>
</feature>
<gene>
    <name evidence="2" type="ORF">ColLi_13812</name>
</gene>
<name>A0AA37H0Y4_9PEZI</name>
<sequence length="232" mass="24063">MLLSNLCRLSPAVSPSSAAAAPTSNQPAARITRGTAHLVCSPDLPPGHHGGPSQAQSGPSLLAHRARRNRGDSRRPCRLRVAAASHHEAGLGNHSAPQQTDASLLRSVTDNDASPSAKLARRRNASVGRHLPHVGPLELGSFGPAENRVPKAPKKLAAGSLERAPSRALLRLALDRTGPTAQEPITGEPNRSLESSRGDGGGASLSAKPLAGKPRVGPISFIDESLSRESPK</sequence>
<evidence type="ECO:0000313" key="3">
    <source>
        <dbReference type="Proteomes" id="UP001055172"/>
    </source>
</evidence>